<dbReference type="AlphaFoldDB" id="A0A2I3LPF4"/>
<dbReference type="Proteomes" id="UP000028761">
    <property type="component" value="Chromosome 6"/>
</dbReference>
<organism evidence="2 3">
    <name type="scientific">Papio anubis</name>
    <name type="common">Olive baboon</name>
    <dbReference type="NCBI Taxonomy" id="9555"/>
    <lineage>
        <taxon>Eukaryota</taxon>
        <taxon>Metazoa</taxon>
        <taxon>Chordata</taxon>
        <taxon>Craniata</taxon>
        <taxon>Vertebrata</taxon>
        <taxon>Euteleostomi</taxon>
        <taxon>Mammalia</taxon>
        <taxon>Eutheria</taxon>
        <taxon>Euarchontoglires</taxon>
        <taxon>Primates</taxon>
        <taxon>Haplorrhini</taxon>
        <taxon>Catarrhini</taxon>
        <taxon>Cercopithecidae</taxon>
        <taxon>Cercopithecinae</taxon>
        <taxon>Papio</taxon>
    </lineage>
</organism>
<feature type="compositionally biased region" description="Basic and acidic residues" evidence="1">
    <location>
        <begin position="86"/>
        <end position="110"/>
    </location>
</feature>
<reference evidence="2" key="2">
    <citation type="submission" date="2025-08" db="UniProtKB">
        <authorList>
            <consortium name="Ensembl"/>
        </authorList>
    </citation>
    <scope>IDENTIFICATION</scope>
</reference>
<accession>A0A2I3LPF4</accession>
<keyword evidence="3" id="KW-1185">Reference proteome</keyword>
<evidence type="ECO:0000313" key="3">
    <source>
        <dbReference type="Proteomes" id="UP000028761"/>
    </source>
</evidence>
<dbReference type="OMA" id="APIFPCG"/>
<dbReference type="GeneTree" id="ENSGT00910000146977"/>
<dbReference type="Bgee" id="ENSPANG00000007623">
    <property type="expression patterns" value="Expressed in amygdala and 29 other cell types or tissues"/>
</dbReference>
<evidence type="ECO:0000313" key="2">
    <source>
        <dbReference type="Ensembl" id="ENSPANP00000025366.2"/>
    </source>
</evidence>
<reference evidence="2" key="3">
    <citation type="submission" date="2025-09" db="UniProtKB">
        <authorList>
            <consortium name="Ensembl"/>
        </authorList>
    </citation>
    <scope>IDENTIFICATION</scope>
</reference>
<name>A0A2I3LPF4_PAPAN</name>
<evidence type="ECO:0000256" key="1">
    <source>
        <dbReference type="SAM" id="MobiDB-lite"/>
    </source>
</evidence>
<reference evidence="2 3" key="1">
    <citation type="submission" date="2012-03" db="EMBL/GenBank/DDBJ databases">
        <title>Whole Genome Assembly of Papio anubis.</title>
        <authorList>
            <person name="Liu Y.L."/>
            <person name="Abraham K.A."/>
            <person name="Akbar H.A."/>
            <person name="Ali S.A."/>
            <person name="Anosike U.A."/>
            <person name="Aqrawi P.A."/>
            <person name="Arias F.A."/>
            <person name="Attaway T.A."/>
            <person name="Awwad R.A."/>
            <person name="Babu C.B."/>
            <person name="Bandaranaike D.B."/>
            <person name="Battles P.B."/>
            <person name="Bell A.B."/>
            <person name="Beltran B.B."/>
            <person name="Berhane-Mersha D.B."/>
            <person name="Bess C.B."/>
            <person name="Bickham C.B."/>
            <person name="Bolden T.B."/>
            <person name="Carter K.C."/>
            <person name="Chau D.C."/>
            <person name="Chavez A.C."/>
            <person name="Clerc-Blankenburg K.C."/>
            <person name="Coyle M.C."/>
            <person name="Dao M.D."/>
            <person name="Davila M.L.D."/>
            <person name="Davy-Carroll L.D."/>
            <person name="Denson S.D."/>
            <person name="Dinh H.D."/>
            <person name="Fernandez S.F."/>
            <person name="Fernando P.F."/>
            <person name="Forbes L.F."/>
            <person name="Francis C.F."/>
            <person name="Francisco L.F."/>
            <person name="Fu Q.F."/>
            <person name="Garcia-Iii R.G."/>
            <person name="Garrett T.G."/>
            <person name="Gross S.G."/>
            <person name="Gubbala S.G."/>
            <person name="Hirani K.H."/>
            <person name="Hogues M.H."/>
            <person name="Hollins B.H."/>
            <person name="Jackson L.J."/>
            <person name="Javaid M.J."/>
            <person name="Jhangiani S.J."/>
            <person name="Johnson A.J."/>
            <person name="Johnson B.J."/>
            <person name="Jones J.J."/>
            <person name="Joshi V.J."/>
            <person name="Kalu J.K."/>
            <person name="Khan N.K."/>
            <person name="Korchina V.K."/>
            <person name="Kovar C.K."/>
            <person name="Lago L.L."/>
            <person name="Lara F.L."/>
            <person name="Le T.-K.L."/>
            <person name="Lee S.L."/>
            <person name="Legall-Iii F.L."/>
            <person name="Lemon S.L."/>
            <person name="Liu J.L."/>
            <person name="Liu Y.-S.L."/>
            <person name="Liyanage D.L."/>
            <person name="Lopez J.L."/>
            <person name="Lorensuhewa L.L."/>
            <person name="Mata R.M."/>
            <person name="Mathew T.M."/>
            <person name="Mercado C.M."/>
            <person name="Mercado I.M."/>
            <person name="Morales K.M."/>
            <person name="Morgan M.M."/>
            <person name="Munidasa M.M."/>
            <person name="Ngo D.N."/>
            <person name="Nguyen L.N."/>
            <person name="Nguyen T.N."/>
            <person name="Nguyen N.N."/>
            <person name="Obregon M.O."/>
            <person name="Okwuonu G.O."/>
            <person name="Ongeri F.O."/>
            <person name="Onwere C.O."/>
            <person name="Osifeso I.O."/>
            <person name="Parra A.P."/>
            <person name="Patil S.P."/>
            <person name="Perez A.P."/>
            <person name="Perez Y.P."/>
            <person name="Pham C.P."/>
            <person name="Pu L.-L.P."/>
            <person name="Puazo M.P."/>
            <person name="Quiroz J.Q."/>
            <person name="Rouhana J.R."/>
            <person name="Ruiz M.R."/>
            <person name="Ruiz S.-J.R."/>
            <person name="Saada N.S."/>
            <person name="Santibanez J.S."/>
            <person name="Scheel M.S."/>
            <person name="Schneider B.S."/>
            <person name="Simmons D.S."/>
            <person name="Sisson I.S."/>
            <person name="Tang L.-Y.T."/>
            <person name="Thornton R.T."/>
            <person name="Tisius J.T."/>
            <person name="Toledanes G.T."/>
            <person name="Trejos Z.T."/>
            <person name="Usmani K.U."/>
            <person name="Varghese R.V."/>
            <person name="Vattathil S.V."/>
            <person name="Vee V.V."/>
            <person name="Walker D.W."/>
            <person name="Weissenberger G.W."/>
            <person name="White C.W."/>
            <person name="Williams A.W."/>
            <person name="Woodworth J.W."/>
            <person name="Wright R.W."/>
            <person name="Zhu Y.Z."/>
            <person name="Han Y.H."/>
            <person name="Newsham I.N."/>
            <person name="Nazareth L.N."/>
            <person name="Worley K.W."/>
            <person name="Muzny D.M."/>
            <person name="Rogers J.R."/>
            <person name="Gibbs R.G."/>
        </authorList>
    </citation>
    <scope>NUCLEOTIDE SEQUENCE [LARGE SCALE GENOMIC DNA]</scope>
</reference>
<feature type="compositionally biased region" description="Polar residues" evidence="1">
    <location>
        <begin position="65"/>
        <end position="75"/>
    </location>
</feature>
<proteinExistence type="predicted"/>
<dbReference type="Ensembl" id="ENSPANT00000021090.3">
    <property type="protein sequence ID" value="ENSPANP00000025366.2"/>
    <property type="gene ID" value="ENSPANG00000007623.3"/>
</dbReference>
<sequence>MPTGPVRPPGTFSPWVLWKGLAPVFLCGPSCYSALAVGQGTSGCFKDVDVSTKPLFSISVSQTPDLMQLGNQPTNRLPHLHAARPTPREDTSQTDGKRREREAPLRKAGI</sequence>
<protein>
    <submittedName>
        <fullName evidence="2">Uncharacterized protein</fullName>
    </submittedName>
</protein>
<feature type="region of interest" description="Disordered" evidence="1">
    <location>
        <begin position="65"/>
        <end position="110"/>
    </location>
</feature>